<dbReference type="InterPro" id="IPR016181">
    <property type="entry name" value="Acyl_CoA_acyltransferase"/>
</dbReference>
<dbReference type="Proteomes" id="UP001519289">
    <property type="component" value="Unassembled WGS sequence"/>
</dbReference>
<proteinExistence type="predicted"/>
<dbReference type="Gene3D" id="3.40.630.30">
    <property type="match status" value="1"/>
</dbReference>
<dbReference type="EMBL" id="JAGGLG010000020">
    <property type="protein sequence ID" value="MBP2018997.1"/>
    <property type="molecule type" value="Genomic_DNA"/>
</dbReference>
<keyword evidence="3" id="KW-1185">Reference proteome</keyword>
<dbReference type="InterPro" id="IPR000182">
    <property type="entry name" value="GNAT_dom"/>
</dbReference>
<dbReference type="SUPFAM" id="SSF55729">
    <property type="entry name" value="Acyl-CoA N-acyltransferases (Nat)"/>
    <property type="match status" value="1"/>
</dbReference>
<dbReference type="RefSeq" id="WP_245302667.1">
    <property type="nucleotide sequence ID" value="NZ_JAGGLG010000020.1"/>
</dbReference>
<name>A0ABS4JTZ0_9FIRM</name>
<sequence>MELWKGFPFDDPVGAERHSSYMTAFYENVYARKGDLFFHKCLFVCDAADRPVATCFAWKAYDRVTTIHWLKVRKEYEGMGIGRALLSVVMQGLQPDDFPVFLHTQPGSYRAIKLYTDFGFHLLSDPVIGTRRNDLEQCLPILKPYMPEEAYQALRVTQAPAWFPEAVRSSDVVEF</sequence>
<evidence type="ECO:0000313" key="3">
    <source>
        <dbReference type="Proteomes" id="UP001519289"/>
    </source>
</evidence>
<dbReference type="PROSITE" id="PS51186">
    <property type="entry name" value="GNAT"/>
    <property type="match status" value="1"/>
</dbReference>
<comment type="caution">
    <text evidence="2">The sequence shown here is derived from an EMBL/GenBank/DDBJ whole genome shotgun (WGS) entry which is preliminary data.</text>
</comment>
<reference evidence="2 3" key="1">
    <citation type="submission" date="2021-03" db="EMBL/GenBank/DDBJ databases">
        <title>Genomic Encyclopedia of Type Strains, Phase IV (KMG-IV): sequencing the most valuable type-strain genomes for metagenomic binning, comparative biology and taxonomic classification.</title>
        <authorList>
            <person name="Goeker M."/>
        </authorList>
    </citation>
    <scope>NUCLEOTIDE SEQUENCE [LARGE SCALE GENOMIC DNA]</scope>
    <source>
        <strain evidence="2 3">DSM 27138</strain>
    </source>
</reference>
<dbReference type="CDD" id="cd04301">
    <property type="entry name" value="NAT_SF"/>
    <property type="match status" value="1"/>
</dbReference>
<dbReference type="Pfam" id="PF00583">
    <property type="entry name" value="Acetyltransf_1"/>
    <property type="match status" value="1"/>
</dbReference>
<evidence type="ECO:0000313" key="2">
    <source>
        <dbReference type="EMBL" id="MBP2018997.1"/>
    </source>
</evidence>
<gene>
    <name evidence="2" type="ORF">J2Z79_002413</name>
</gene>
<protein>
    <submittedName>
        <fullName evidence="2">GNAT superfamily N-acetyltransferase</fullName>
    </submittedName>
</protein>
<feature type="domain" description="N-acetyltransferase" evidence="1">
    <location>
        <begin position="1"/>
        <end position="148"/>
    </location>
</feature>
<evidence type="ECO:0000259" key="1">
    <source>
        <dbReference type="PROSITE" id="PS51186"/>
    </source>
</evidence>
<organism evidence="2 3">
    <name type="scientific">Symbiobacterium terraclitae</name>
    <dbReference type="NCBI Taxonomy" id="557451"/>
    <lineage>
        <taxon>Bacteria</taxon>
        <taxon>Bacillati</taxon>
        <taxon>Bacillota</taxon>
        <taxon>Clostridia</taxon>
        <taxon>Eubacteriales</taxon>
        <taxon>Symbiobacteriaceae</taxon>
        <taxon>Symbiobacterium</taxon>
    </lineage>
</organism>
<accession>A0ABS4JTZ0</accession>